<evidence type="ECO:0000259" key="2">
    <source>
        <dbReference type="PROSITE" id="PS50280"/>
    </source>
</evidence>
<sequence length="1056" mass="121310">MAMTMMFKFKKHLYKGLQPVSELVIKFQNVNWIKSRNSRDMKNFDDSHWKVRSLKQITDKSSSAYKVKGLGGDTDDFGDLKQYFDSVNRRDSSNPLFRRSLYKRSKLFDARRSSSILSRDARMRQWSIKKSENGYKRMEEFLASSLKDIMKENTFDFFVPKVAEIQDKMKKGYYIGRGLSSVKEDISRMCRDAIKAKNRGDAGDMNRIITLFIQLATRLEEGSKPSYEKDEMFKSWEDDSSSSKYKKKLNKVTERKYLNRSNGISFMNGGLDFGEDASDREIRRRTSDDSKGDTERTISDAESDKSEGRSGLSRGDEYFTLDEGLGSMTKDREWGARMTKASLVPPVTRRYEVIDEYVIVADEKEVKRKMQVSLPDDYVEKLHVQKNGTEETDMELPEVKDYKPRKQLGGEVIDQEVYGIDPYTHNLLLDSMPEELDWNLEDKHVFIEDVLLRSLNEQVRHFTGTGNTPMMFPLRPVIEEIWKAAEENRDMKTVGLCQGILKAMDSRHDDKYVAYRKGLGVVCDKEGGFGVEDFVVEFLGEEPGSLKIVCLDLSCLEVVSKQDGICSFQKNNKDPAPEFYDIYLERPKGDADGYDLVVVDAMHKANYASRICHSCRPNCEAKVAAVDGHYQIGIYTVRPIRHGEEITFDYNSVTESKEEYEASVCLCGSQVCQGSYLNLTGEGAFQKVLEEWHGILDRHQLMLEACDINSVSEEDYLDLGRDGLGNCLLGGLPDWLVAYSARLVRFINFERTKLPEEILKHNLEEKRKYFSDICLDVEKSDAEVQAEGVYNQRLQNLAVTLDKVRYVLRCIFGNPRNAPPPLEKLSLDEAVSFLWKGEGSLVEELLQSLAPHVEEKTLNGLKSKIHAHDPSGSDDNQKELKKSLLWLRDEVRDLPCTYKSQHDAAADLIHTYAYTKCFFRIQEYKAVTSPPVYITPLDLGPKYKASRGCLSLPDIGSFYAKAQKPSRQRVYGPRTVKFMLARMEKQPQRPWSKDRIWLFKGNPKVLGSPMLDSVISNSPLDREMVHWLKHRPAIYQAMWDRKRLSLGIRQDYRPIH</sequence>
<organism evidence="3 4">
    <name type="scientific">Ziziphus jujuba var. spinosa</name>
    <dbReference type="NCBI Taxonomy" id="714518"/>
    <lineage>
        <taxon>Eukaryota</taxon>
        <taxon>Viridiplantae</taxon>
        <taxon>Streptophyta</taxon>
        <taxon>Embryophyta</taxon>
        <taxon>Tracheophyta</taxon>
        <taxon>Spermatophyta</taxon>
        <taxon>Magnoliopsida</taxon>
        <taxon>eudicotyledons</taxon>
        <taxon>Gunneridae</taxon>
        <taxon>Pentapetalae</taxon>
        <taxon>rosids</taxon>
        <taxon>fabids</taxon>
        <taxon>Rosales</taxon>
        <taxon>Rhamnaceae</taxon>
        <taxon>Paliureae</taxon>
        <taxon>Ziziphus</taxon>
    </lineage>
</organism>
<dbReference type="InterPro" id="IPR046341">
    <property type="entry name" value="SET_dom_sf"/>
</dbReference>
<proteinExistence type="predicted"/>
<feature type="compositionally biased region" description="Basic and acidic residues" evidence="1">
    <location>
        <begin position="277"/>
        <end position="308"/>
    </location>
</feature>
<dbReference type="AlphaFoldDB" id="A0A978VIS7"/>
<gene>
    <name evidence="3" type="ORF">FEM48_Zijuj04G0082800</name>
</gene>
<dbReference type="PROSITE" id="PS50280">
    <property type="entry name" value="SET"/>
    <property type="match status" value="1"/>
</dbReference>
<dbReference type="Pfam" id="PF00856">
    <property type="entry name" value="SET"/>
    <property type="match status" value="1"/>
</dbReference>
<dbReference type="EMBL" id="JAEACU010000004">
    <property type="protein sequence ID" value="KAH7532996.1"/>
    <property type="molecule type" value="Genomic_DNA"/>
</dbReference>
<dbReference type="InterPro" id="IPR001214">
    <property type="entry name" value="SET_dom"/>
</dbReference>
<dbReference type="SUPFAM" id="SSF82199">
    <property type="entry name" value="SET domain"/>
    <property type="match status" value="1"/>
</dbReference>
<dbReference type="PANTHER" id="PTHR46655">
    <property type="entry name" value="HISTONE-LYSINE N-METHYLTRANSFERASE ATXR3"/>
    <property type="match status" value="1"/>
</dbReference>
<evidence type="ECO:0000313" key="3">
    <source>
        <dbReference type="EMBL" id="KAH7532996.1"/>
    </source>
</evidence>
<reference evidence="3" key="1">
    <citation type="journal article" date="2021" name="Front. Plant Sci.">
        <title>Chromosome-Scale Genome Assembly for Chinese Sour Jujube and Insights Into Its Genome Evolution and Domestication Signature.</title>
        <authorList>
            <person name="Shen L.-Y."/>
            <person name="Luo H."/>
            <person name="Wang X.-L."/>
            <person name="Wang X.-M."/>
            <person name="Qiu X.-J."/>
            <person name="Liu H."/>
            <person name="Zhou S.-S."/>
            <person name="Jia K.-H."/>
            <person name="Nie S."/>
            <person name="Bao Y.-T."/>
            <person name="Zhang R.-G."/>
            <person name="Yun Q.-Z."/>
            <person name="Chai Y.-H."/>
            <person name="Lu J.-Y."/>
            <person name="Li Y."/>
            <person name="Zhao S.-W."/>
            <person name="Mao J.-F."/>
            <person name="Jia S.-G."/>
            <person name="Mao Y.-M."/>
        </authorList>
    </citation>
    <scope>NUCLEOTIDE SEQUENCE</scope>
    <source>
        <strain evidence="3">AT0</strain>
        <tissue evidence="3">Leaf</tissue>
    </source>
</reference>
<dbReference type="InterPro" id="IPR045606">
    <property type="entry name" value="ATXR3_C"/>
</dbReference>
<accession>A0A978VIS7</accession>
<evidence type="ECO:0000313" key="4">
    <source>
        <dbReference type="Proteomes" id="UP000813462"/>
    </source>
</evidence>
<protein>
    <recommendedName>
        <fullName evidence="2">SET domain-containing protein</fullName>
    </recommendedName>
</protein>
<dbReference type="Proteomes" id="UP000813462">
    <property type="component" value="Unassembled WGS sequence"/>
</dbReference>
<feature type="domain" description="SET" evidence="2">
    <location>
        <begin position="498"/>
        <end position="651"/>
    </location>
</feature>
<name>A0A978VIS7_ZIZJJ</name>
<comment type="caution">
    <text evidence="3">The sequence shown here is derived from an EMBL/GenBank/DDBJ whole genome shotgun (WGS) entry which is preliminary data.</text>
</comment>
<dbReference type="PANTHER" id="PTHR46655:SF1">
    <property type="entry name" value="HISTONE-LYSINE N-METHYLTRANSFERASE ATXR3"/>
    <property type="match status" value="1"/>
</dbReference>
<dbReference type="Gene3D" id="2.170.270.10">
    <property type="entry name" value="SET domain"/>
    <property type="match status" value="1"/>
</dbReference>
<dbReference type="Pfam" id="PF19633">
    <property type="entry name" value="SDG2_C"/>
    <property type="match status" value="1"/>
</dbReference>
<dbReference type="SMART" id="SM00317">
    <property type="entry name" value="SET"/>
    <property type="match status" value="1"/>
</dbReference>
<feature type="region of interest" description="Disordered" evidence="1">
    <location>
        <begin position="277"/>
        <end position="317"/>
    </location>
</feature>
<evidence type="ECO:0000256" key="1">
    <source>
        <dbReference type="SAM" id="MobiDB-lite"/>
    </source>
</evidence>